<dbReference type="InterPro" id="IPR011604">
    <property type="entry name" value="PDDEXK-like_dom_sf"/>
</dbReference>
<proteinExistence type="predicted"/>
<evidence type="ECO:0000313" key="5">
    <source>
        <dbReference type="EMBL" id="CAG2256965.1"/>
    </source>
</evidence>
<keyword evidence="4" id="KW-0269">Exonuclease</keyword>
<dbReference type="Pfam" id="PF01771">
    <property type="entry name" value="Viral_alk_exo"/>
    <property type="match status" value="1"/>
</dbReference>
<evidence type="ECO:0000256" key="3">
    <source>
        <dbReference type="ARBA" id="ARBA00022801"/>
    </source>
</evidence>
<gene>
    <name evidence="5" type="ORF">MEDL_68292</name>
</gene>
<dbReference type="InterPro" id="IPR034720">
    <property type="entry name" value="Viral_alk_exo"/>
</dbReference>
<dbReference type="EMBL" id="CAJPWZ010003318">
    <property type="protein sequence ID" value="CAG2256965.1"/>
    <property type="molecule type" value="Genomic_DNA"/>
</dbReference>
<dbReference type="InterPro" id="IPR051703">
    <property type="entry name" value="NF-kappa-B_Signaling_Reg"/>
</dbReference>
<dbReference type="Gene3D" id="3.90.320.10">
    <property type="match status" value="1"/>
</dbReference>
<dbReference type="InterPro" id="IPR011335">
    <property type="entry name" value="Restrct_endonuc-II-like"/>
</dbReference>
<keyword evidence="3" id="KW-0378">Hydrolase</keyword>
<accession>A0A8S3VGZ9</accession>
<dbReference type="GO" id="GO:0006281">
    <property type="term" value="P:DNA repair"/>
    <property type="evidence" value="ECO:0007669"/>
    <property type="project" value="UniProtKB-ARBA"/>
</dbReference>
<dbReference type="AlphaFoldDB" id="A0A8S3VGZ9"/>
<organism evidence="5 6">
    <name type="scientific">Mytilus edulis</name>
    <name type="common">Blue mussel</name>
    <dbReference type="NCBI Taxonomy" id="6550"/>
    <lineage>
        <taxon>Eukaryota</taxon>
        <taxon>Metazoa</taxon>
        <taxon>Spiralia</taxon>
        <taxon>Lophotrochozoa</taxon>
        <taxon>Mollusca</taxon>
        <taxon>Bivalvia</taxon>
        <taxon>Autobranchia</taxon>
        <taxon>Pteriomorphia</taxon>
        <taxon>Mytilida</taxon>
        <taxon>Mytiloidea</taxon>
        <taxon>Mytilidae</taxon>
        <taxon>Mytilinae</taxon>
        <taxon>Mytilus</taxon>
    </lineage>
</organism>
<dbReference type="GO" id="GO:0004527">
    <property type="term" value="F:exonuclease activity"/>
    <property type="evidence" value="ECO:0007669"/>
    <property type="project" value="UniProtKB-KW"/>
</dbReference>
<comment type="caution">
    <text evidence="5">The sequence shown here is derived from an EMBL/GenBank/DDBJ whole genome shotgun (WGS) entry which is preliminary data.</text>
</comment>
<keyword evidence="2" id="KW-0255">Endonuclease</keyword>
<evidence type="ECO:0000256" key="1">
    <source>
        <dbReference type="ARBA" id="ARBA00022722"/>
    </source>
</evidence>
<reference evidence="5" key="1">
    <citation type="submission" date="2021-03" db="EMBL/GenBank/DDBJ databases">
        <authorList>
            <person name="Bekaert M."/>
        </authorList>
    </citation>
    <scope>NUCLEOTIDE SEQUENCE</scope>
</reference>
<keyword evidence="1" id="KW-0540">Nuclease</keyword>
<protein>
    <submittedName>
        <fullName evidence="5">Uncharacterized protein</fullName>
    </submittedName>
</protein>
<name>A0A8S3VGZ9_MYTED</name>
<evidence type="ECO:0000313" key="6">
    <source>
        <dbReference type="Proteomes" id="UP000683360"/>
    </source>
</evidence>
<dbReference type="PANTHER" id="PTHR46609">
    <property type="entry name" value="EXONUCLEASE, PHAGE-TYPE/RECB, C-TERMINAL DOMAIN-CONTAINING PROTEIN"/>
    <property type="match status" value="1"/>
</dbReference>
<dbReference type="OrthoDB" id="6155932at2759"/>
<dbReference type="PANTHER" id="PTHR46609:SF8">
    <property type="entry name" value="YQAJ VIRAL RECOMBINASE DOMAIN-CONTAINING PROTEIN"/>
    <property type="match status" value="1"/>
</dbReference>
<keyword evidence="6" id="KW-1185">Reference proteome</keyword>
<sequence length="163" mass="18444">MTFWNVYTTNMTTHICVNVEQGTIGQRDNPEWQKHRKCRITASVISNIMKCNFNQLTSNHYLVKKNFLGTSISFRSDATEFGINMEKVAKTQYFDRMSYMFTELTSNLLAALPFTPSHVVGEQNVPSTSTSADNISNSTEPVQMIFSDNESDDSEGSTHHIIT</sequence>
<evidence type="ECO:0000256" key="2">
    <source>
        <dbReference type="ARBA" id="ARBA00022759"/>
    </source>
</evidence>
<evidence type="ECO:0000256" key="4">
    <source>
        <dbReference type="ARBA" id="ARBA00022839"/>
    </source>
</evidence>
<dbReference type="GO" id="GO:0004519">
    <property type="term" value="F:endonuclease activity"/>
    <property type="evidence" value="ECO:0007669"/>
    <property type="project" value="UniProtKB-KW"/>
</dbReference>
<dbReference type="SUPFAM" id="SSF52980">
    <property type="entry name" value="Restriction endonuclease-like"/>
    <property type="match status" value="1"/>
</dbReference>
<dbReference type="Proteomes" id="UP000683360">
    <property type="component" value="Unassembled WGS sequence"/>
</dbReference>